<protein>
    <submittedName>
        <fullName evidence="1">Four helix bundle protein</fullName>
    </submittedName>
</protein>
<gene>
    <name evidence="1" type="ORF">Dform_02177</name>
</gene>
<dbReference type="SUPFAM" id="SSF158446">
    <property type="entry name" value="IVS-encoded protein-like"/>
    <property type="match status" value="1"/>
</dbReference>
<dbReference type="NCBIfam" id="TIGR02436">
    <property type="entry name" value="four helix bundle protein"/>
    <property type="match status" value="1"/>
</dbReference>
<dbReference type="PIRSF" id="PIRSF035652">
    <property type="entry name" value="CHP02436"/>
    <property type="match status" value="1"/>
</dbReference>
<sequence length="119" mass="13401">MEKKYDLEQRTEAFAAAVIEASRRLPKDPAINELVRQVVRAAGSIGANYIEANESLSKKDLAVRIKICRKEAKECRYWLSLIKPTGENLETQFSALIQESTELMNIFGAILRKVSDSDV</sequence>
<accession>A0A1P8FAL0</accession>
<dbReference type="Gene3D" id="1.20.1440.60">
    <property type="entry name" value="23S rRNA-intervening sequence"/>
    <property type="match status" value="1"/>
</dbReference>
<evidence type="ECO:0000313" key="2">
    <source>
        <dbReference type="Proteomes" id="UP000185934"/>
    </source>
</evidence>
<reference evidence="2" key="1">
    <citation type="submission" date="2016-11" db="EMBL/GenBank/DDBJ databases">
        <title>Dehalogenimonas formicexedens sp. nov., a chlorinated alkane respiring bacterium isolated from contaminated groundwater.</title>
        <authorList>
            <person name="Key T.A."/>
            <person name="Bowman K.S."/>
            <person name="Lee I."/>
            <person name="Chun J."/>
            <person name="Albuquerque L."/>
            <person name="da Costa M.S."/>
            <person name="Rainey F.A."/>
            <person name="Moe W.M."/>
        </authorList>
    </citation>
    <scope>NUCLEOTIDE SEQUENCE [LARGE SCALE GENOMIC DNA]</scope>
    <source>
        <strain evidence="2">NSZ-14</strain>
    </source>
</reference>
<proteinExistence type="predicted"/>
<dbReference type="InterPro" id="IPR036583">
    <property type="entry name" value="23S_rRNA_IVS_sf"/>
</dbReference>
<organism evidence="1 2">
    <name type="scientific">Dehalogenimonas formicexedens</name>
    <dbReference type="NCBI Taxonomy" id="1839801"/>
    <lineage>
        <taxon>Bacteria</taxon>
        <taxon>Bacillati</taxon>
        <taxon>Chloroflexota</taxon>
        <taxon>Dehalococcoidia</taxon>
        <taxon>Dehalococcoidales</taxon>
        <taxon>Dehalococcoidaceae</taxon>
        <taxon>Dehalogenimonas</taxon>
    </lineage>
</organism>
<dbReference type="Pfam" id="PF05635">
    <property type="entry name" value="23S_rRNA_IVP"/>
    <property type="match status" value="1"/>
</dbReference>
<name>A0A1P8FAL0_9CHLR</name>
<evidence type="ECO:0000313" key="1">
    <source>
        <dbReference type="EMBL" id="APV45480.1"/>
    </source>
</evidence>
<dbReference type="OrthoDB" id="285993at2"/>
<dbReference type="Proteomes" id="UP000185934">
    <property type="component" value="Chromosome"/>
</dbReference>
<dbReference type="PANTHER" id="PTHR38471">
    <property type="entry name" value="FOUR HELIX BUNDLE PROTEIN"/>
    <property type="match status" value="1"/>
</dbReference>
<dbReference type="InterPro" id="IPR012657">
    <property type="entry name" value="23S_rRNA-intervening_sequence"/>
</dbReference>
<keyword evidence="2" id="KW-1185">Reference proteome</keyword>
<dbReference type="KEGG" id="dfo:Dform_02177"/>
<dbReference type="AlphaFoldDB" id="A0A1P8FAL0"/>
<dbReference type="EMBL" id="CP018258">
    <property type="protein sequence ID" value="APV45480.1"/>
    <property type="molecule type" value="Genomic_DNA"/>
</dbReference>
<dbReference type="RefSeq" id="WP_076004970.1">
    <property type="nucleotide sequence ID" value="NZ_CP018258.1"/>
</dbReference>
<dbReference type="PANTHER" id="PTHR38471:SF2">
    <property type="entry name" value="FOUR HELIX BUNDLE PROTEIN"/>
    <property type="match status" value="1"/>
</dbReference>
<dbReference type="STRING" id="1839801.Dform_02177"/>